<sequence>MRSSVFVIFCLAVNIAPSFALPLRERNPGSDQLEGAQPSSSGLNGVARGGLPSLNDPVGGKRWDSEEPRLQRRGGLSFPPTPPPVKQSPAHFEDPDKLTGNDKARYDRARARIQNVEDSPVVARDRTQRKTEELRNLWRL</sequence>
<organism evidence="1 2">
    <name type="scientific">Russula earlei</name>
    <dbReference type="NCBI Taxonomy" id="71964"/>
    <lineage>
        <taxon>Eukaryota</taxon>
        <taxon>Fungi</taxon>
        <taxon>Dikarya</taxon>
        <taxon>Basidiomycota</taxon>
        <taxon>Agaricomycotina</taxon>
        <taxon>Agaricomycetes</taxon>
        <taxon>Russulales</taxon>
        <taxon>Russulaceae</taxon>
        <taxon>Russula</taxon>
    </lineage>
</organism>
<accession>A0ACC0UKU0</accession>
<dbReference type="Proteomes" id="UP001207468">
    <property type="component" value="Unassembled WGS sequence"/>
</dbReference>
<reference evidence="1" key="1">
    <citation type="submission" date="2021-03" db="EMBL/GenBank/DDBJ databases">
        <title>Evolutionary priming and transition to the ectomycorrhizal habit in an iconic lineage of mushroom-forming fungi: is preadaptation a requirement?</title>
        <authorList>
            <consortium name="DOE Joint Genome Institute"/>
            <person name="Looney B.P."/>
            <person name="Miyauchi S."/>
            <person name="Morin E."/>
            <person name="Drula E."/>
            <person name="Courty P.E."/>
            <person name="Chicoki N."/>
            <person name="Fauchery L."/>
            <person name="Kohler A."/>
            <person name="Kuo A."/>
            <person name="LaButti K."/>
            <person name="Pangilinan J."/>
            <person name="Lipzen A."/>
            <person name="Riley R."/>
            <person name="Andreopoulos W."/>
            <person name="He G."/>
            <person name="Johnson J."/>
            <person name="Barry K.W."/>
            <person name="Grigoriev I.V."/>
            <person name="Nagy L."/>
            <person name="Hibbett D."/>
            <person name="Henrissat B."/>
            <person name="Matheny P.B."/>
            <person name="Labbe J."/>
            <person name="Martin A.F."/>
        </authorList>
    </citation>
    <scope>NUCLEOTIDE SEQUENCE</scope>
    <source>
        <strain evidence="1">BPL698</strain>
    </source>
</reference>
<dbReference type="EMBL" id="JAGFNK010000012">
    <property type="protein sequence ID" value="KAI9512122.1"/>
    <property type="molecule type" value="Genomic_DNA"/>
</dbReference>
<comment type="caution">
    <text evidence="1">The sequence shown here is derived from an EMBL/GenBank/DDBJ whole genome shotgun (WGS) entry which is preliminary data.</text>
</comment>
<gene>
    <name evidence="1" type="ORF">F5148DRAFT_1146310</name>
</gene>
<evidence type="ECO:0000313" key="1">
    <source>
        <dbReference type="EMBL" id="KAI9512122.1"/>
    </source>
</evidence>
<protein>
    <submittedName>
        <fullName evidence="1">Uncharacterized protein</fullName>
    </submittedName>
</protein>
<keyword evidence="2" id="KW-1185">Reference proteome</keyword>
<proteinExistence type="predicted"/>
<evidence type="ECO:0000313" key="2">
    <source>
        <dbReference type="Proteomes" id="UP001207468"/>
    </source>
</evidence>
<name>A0ACC0UKU0_9AGAM</name>